<dbReference type="EMBL" id="CP001135">
    <property type="protein sequence ID" value="ACY83735.1"/>
    <property type="molecule type" value="Genomic_DNA"/>
</dbReference>
<protein>
    <submittedName>
        <fullName evidence="2">Uncharacterized protein</fullName>
    </submittedName>
</protein>
<accession>A0AAU8PI48</accession>
<keyword evidence="3" id="KW-1185">Reference proteome</keyword>
<evidence type="ECO:0000256" key="1">
    <source>
        <dbReference type="SAM" id="Phobius"/>
    </source>
</evidence>
<keyword evidence="1" id="KW-0812">Transmembrane</keyword>
<gene>
    <name evidence="2" type="ordered locus">ETAE_0890</name>
</gene>
<name>A0AAU8PI48_EDWPI</name>
<reference evidence="2 3" key="1">
    <citation type="journal article" date="2009" name="PLoS ONE">
        <title>Genome sequence of the versatile fish pathogen Edwardsiella tarda provides insights into its adaptation to broad host ranges and intracellular niches.</title>
        <authorList>
            <person name="Wang Q."/>
            <person name="Yang M."/>
            <person name="Xiao J."/>
            <person name="Wu H."/>
            <person name="Wang X."/>
            <person name="Lv Y."/>
            <person name="Xu L."/>
            <person name="Zheng H."/>
            <person name="Wang S."/>
            <person name="Zhao G."/>
            <person name="Liu Q."/>
            <person name="Zhang Y."/>
        </authorList>
    </citation>
    <scope>NUCLEOTIDE SEQUENCE [LARGE SCALE GENOMIC DNA]</scope>
    <source>
        <strain evidence="3">EIB202 / CCTCC M208068</strain>
    </source>
</reference>
<dbReference type="AlphaFoldDB" id="A0AAU8PI48"/>
<sequence length="45" mass="5416">MIAIKAARTLAIFRTIYDVMLPLLVMIGIDSVIWRVLWFHLWNKW</sequence>
<proteinExistence type="predicted"/>
<dbReference type="KEGG" id="etr:ETAE_0890"/>
<keyword evidence="1" id="KW-0472">Membrane</keyword>
<feature type="transmembrane region" description="Helical" evidence="1">
    <location>
        <begin position="21"/>
        <end position="41"/>
    </location>
</feature>
<organism evidence="2 3">
    <name type="scientific">Edwardsiella piscicida</name>
    <dbReference type="NCBI Taxonomy" id="1263550"/>
    <lineage>
        <taxon>Bacteria</taxon>
        <taxon>Pseudomonadati</taxon>
        <taxon>Pseudomonadota</taxon>
        <taxon>Gammaproteobacteria</taxon>
        <taxon>Enterobacterales</taxon>
        <taxon>Hafniaceae</taxon>
        <taxon>Edwardsiella</taxon>
    </lineage>
</organism>
<dbReference type="Proteomes" id="UP000002634">
    <property type="component" value="Chromosome"/>
</dbReference>
<evidence type="ECO:0000313" key="2">
    <source>
        <dbReference type="EMBL" id="ACY83735.1"/>
    </source>
</evidence>
<evidence type="ECO:0000313" key="3">
    <source>
        <dbReference type="Proteomes" id="UP000002634"/>
    </source>
</evidence>
<keyword evidence="1" id="KW-1133">Transmembrane helix</keyword>